<dbReference type="GO" id="GO:0003838">
    <property type="term" value="F:sterol 24-C-methyltransferase activity"/>
    <property type="evidence" value="ECO:0007669"/>
    <property type="project" value="TreeGrafter"/>
</dbReference>
<dbReference type="Gene3D" id="3.40.50.150">
    <property type="entry name" value="Vaccinia Virus protein VP39"/>
    <property type="match status" value="1"/>
</dbReference>
<dbReference type="Pfam" id="PF08241">
    <property type="entry name" value="Methyltransf_11"/>
    <property type="match status" value="1"/>
</dbReference>
<dbReference type="PANTHER" id="PTHR44068">
    <property type="entry name" value="ZGC:194242"/>
    <property type="match status" value="1"/>
</dbReference>
<proteinExistence type="predicted"/>
<evidence type="ECO:0000256" key="1">
    <source>
        <dbReference type="ARBA" id="ARBA00022679"/>
    </source>
</evidence>
<comment type="caution">
    <text evidence="3">The sequence shown here is derived from an EMBL/GenBank/DDBJ whole genome shotgun (WGS) entry which is preliminary data.</text>
</comment>
<sequence length="217" mass="23929">MENKDQQYIAGQLKCPAGEDGIKAAERMNDNNAGVIGKTLELTAPADGDAILELGPGNGYHVKELLSAANNLRYTGIDISKTMVAEAGLMNRELVSAGVASFLTGDGRSLPFPDHSFDKFLTVNTLYFWENAQEMLREIWRVLKPGGSMVLSFGSQRFMQHLPFVQYGFQLYNEPEVLAMLEAQGLQVQSTGLYFEDAKGMNGEVIKKEFILIKAVK</sequence>
<dbReference type="OrthoDB" id="9770553at2"/>
<evidence type="ECO:0000313" key="4">
    <source>
        <dbReference type="Proteomes" id="UP000321436"/>
    </source>
</evidence>
<dbReference type="AlphaFoldDB" id="A0A512RNW3"/>
<dbReference type="InterPro" id="IPR050447">
    <property type="entry name" value="Erg6_SMT_methyltransf"/>
</dbReference>
<name>A0A512RNW3_9BACT</name>
<dbReference type="SUPFAM" id="SSF53335">
    <property type="entry name" value="S-adenosyl-L-methionine-dependent methyltransferases"/>
    <property type="match status" value="1"/>
</dbReference>
<dbReference type="InterPro" id="IPR013216">
    <property type="entry name" value="Methyltransf_11"/>
</dbReference>
<dbReference type="CDD" id="cd02440">
    <property type="entry name" value="AdoMet_MTases"/>
    <property type="match status" value="1"/>
</dbReference>
<dbReference type="InterPro" id="IPR029063">
    <property type="entry name" value="SAM-dependent_MTases_sf"/>
</dbReference>
<accession>A0A512RNW3</accession>
<dbReference type="EMBL" id="BKAU01000004">
    <property type="protein sequence ID" value="GEP97385.1"/>
    <property type="molecule type" value="Genomic_DNA"/>
</dbReference>
<dbReference type="Proteomes" id="UP000321436">
    <property type="component" value="Unassembled WGS sequence"/>
</dbReference>
<keyword evidence="4" id="KW-1185">Reference proteome</keyword>
<gene>
    <name evidence="3" type="ORF">CCY01nite_36450</name>
</gene>
<evidence type="ECO:0000313" key="3">
    <source>
        <dbReference type="EMBL" id="GEP97385.1"/>
    </source>
</evidence>
<dbReference type="PANTHER" id="PTHR44068:SF1">
    <property type="entry name" value="HYPOTHETICAL LOC100005854"/>
    <property type="match status" value="1"/>
</dbReference>
<reference evidence="3 4" key="1">
    <citation type="submission" date="2019-07" db="EMBL/GenBank/DDBJ databases">
        <title>Whole genome shotgun sequence of Chitinophaga cymbidii NBRC 109752.</title>
        <authorList>
            <person name="Hosoyama A."/>
            <person name="Uohara A."/>
            <person name="Ohji S."/>
            <person name="Ichikawa N."/>
        </authorList>
    </citation>
    <scope>NUCLEOTIDE SEQUENCE [LARGE SCALE GENOMIC DNA]</scope>
    <source>
        <strain evidence="3 4">NBRC 109752</strain>
    </source>
</reference>
<dbReference type="RefSeq" id="WP_146864897.1">
    <property type="nucleotide sequence ID" value="NZ_BKAU01000004.1"/>
</dbReference>
<organism evidence="3 4">
    <name type="scientific">Chitinophaga cymbidii</name>
    <dbReference type="NCBI Taxonomy" id="1096750"/>
    <lineage>
        <taxon>Bacteria</taxon>
        <taxon>Pseudomonadati</taxon>
        <taxon>Bacteroidota</taxon>
        <taxon>Chitinophagia</taxon>
        <taxon>Chitinophagales</taxon>
        <taxon>Chitinophagaceae</taxon>
        <taxon>Chitinophaga</taxon>
    </lineage>
</organism>
<dbReference type="GO" id="GO:0016126">
    <property type="term" value="P:sterol biosynthetic process"/>
    <property type="evidence" value="ECO:0007669"/>
    <property type="project" value="TreeGrafter"/>
</dbReference>
<evidence type="ECO:0000259" key="2">
    <source>
        <dbReference type="Pfam" id="PF08241"/>
    </source>
</evidence>
<feature type="domain" description="Methyltransferase type 11" evidence="2">
    <location>
        <begin position="52"/>
        <end position="150"/>
    </location>
</feature>
<keyword evidence="1" id="KW-0808">Transferase</keyword>
<protein>
    <recommendedName>
        <fullName evidence="2">Methyltransferase type 11 domain-containing protein</fullName>
    </recommendedName>
</protein>